<evidence type="ECO:0000313" key="2">
    <source>
        <dbReference type="Proteomes" id="UP000056502"/>
    </source>
</evidence>
<dbReference type="PATRIC" id="fig|1279460.3.peg.893"/>
<accession>A0A0M5L8J0</accession>
<name>A0A0M5L8J0_LEPIR</name>
<proteinExistence type="predicted"/>
<organism evidence="1">
    <name type="scientific">Leptospira interrogans serovar Hardjo str. Norma</name>
    <dbReference type="NCBI Taxonomy" id="1279460"/>
    <lineage>
        <taxon>Bacteria</taxon>
        <taxon>Pseudomonadati</taxon>
        <taxon>Spirochaetota</taxon>
        <taxon>Spirochaetia</taxon>
        <taxon>Leptospirales</taxon>
        <taxon>Leptospiraceae</taxon>
        <taxon>Leptospira</taxon>
    </lineage>
</organism>
<sequence length="39" mass="4370">MIESDAKAIEEGREIQQNALSNSAYHSLNSMHHFLNADP</sequence>
<protein>
    <submittedName>
        <fullName evidence="1">Uncharacterized protein</fullName>
    </submittedName>
</protein>
<gene>
    <name evidence="1" type="ORF">G436_0884</name>
</gene>
<dbReference type="EMBL" id="CP012603">
    <property type="protein sequence ID" value="ALE38098.1"/>
    <property type="molecule type" value="Genomic_DNA"/>
</dbReference>
<evidence type="ECO:0000313" key="1">
    <source>
        <dbReference type="EMBL" id="ALE38098.1"/>
    </source>
</evidence>
<reference evidence="1 2" key="1">
    <citation type="journal article" date="2015" name="Genome Announc.">
        <title>Whole-Genome Sequence of Leptospira interrogans Serovar Hardjo Subtype Hardjoprajitno Strain Norma, Isolated from Cattle in a Leptospirosis Outbreak in Brazil.</title>
        <authorList>
            <person name="Cosate M.R."/>
            <person name="Soares S.C."/>
            <person name="Mendes T.A."/>
            <person name="Raittz R.T."/>
            <person name="Moreira E.C."/>
            <person name="Leite R."/>
            <person name="Fernandes G.R."/>
            <person name="Haddad J.P."/>
            <person name="Ortega J.M."/>
        </authorList>
    </citation>
    <scope>NUCLEOTIDE SEQUENCE [LARGE SCALE GENOMIC DNA]</scope>
    <source>
        <strain evidence="1 2">Norma</strain>
    </source>
</reference>
<dbReference type="AlphaFoldDB" id="A0A0M5L8J0"/>
<dbReference type="Proteomes" id="UP000056502">
    <property type="component" value="Chromosome I"/>
</dbReference>